<keyword evidence="9" id="KW-1003">Cell membrane</keyword>
<evidence type="ECO:0000256" key="1">
    <source>
        <dbReference type="ARBA" id="ARBA00003543"/>
    </source>
</evidence>
<keyword evidence="7 9" id="KW-0139">CF(1)</keyword>
<dbReference type="InterPro" id="IPR036771">
    <property type="entry name" value="ATPsynth_dsu/esu_N"/>
</dbReference>
<keyword evidence="5 9" id="KW-0406">Ion transport</keyword>
<dbReference type="GO" id="GO:0005886">
    <property type="term" value="C:plasma membrane"/>
    <property type="evidence" value="ECO:0007669"/>
    <property type="project" value="UniProtKB-SubCell"/>
</dbReference>
<keyword evidence="4 9" id="KW-0813">Transport</keyword>
<dbReference type="PANTHER" id="PTHR13822">
    <property type="entry name" value="ATP SYNTHASE DELTA/EPSILON CHAIN"/>
    <property type="match status" value="1"/>
</dbReference>
<evidence type="ECO:0000313" key="12">
    <source>
        <dbReference type="EMBL" id="QDV26887.1"/>
    </source>
</evidence>
<keyword evidence="9" id="KW-0375">Hydrogen ion transport</keyword>
<evidence type="ECO:0000256" key="4">
    <source>
        <dbReference type="ARBA" id="ARBA00022448"/>
    </source>
</evidence>
<evidence type="ECO:0000256" key="2">
    <source>
        <dbReference type="ARBA" id="ARBA00004184"/>
    </source>
</evidence>
<reference evidence="12 13" key="1">
    <citation type="submission" date="2019-02" db="EMBL/GenBank/DDBJ databases">
        <title>Deep-cultivation of Planctomycetes and their phenomic and genomic characterization uncovers novel biology.</title>
        <authorList>
            <person name="Wiegand S."/>
            <person name="Jogler M."/>
            <person name="Boedeker C."/>
            <person name="Pinto D."/>
            <person name="Vollmers J."/>
            <person name="Rivas-Marin E."/>
            <person name="Kohn T."/>
            <person name="Peeters S.H."/>
            <person name="Heuer A."/>
            <person name="Rast P."/>
            <person name="Oberbeckmann S."/>
            <person name="Bunk B."/>
            <person name="Jeske O."/>
            <person name="Meyerdierks A."/>
            <person name="Storesund J.E."/>
            <person name="Kallscheuer N."/>
            <person name="Luecker S."/>
            <person name="Lage O.M."/>
            <person name="Pohl T."/>
            <person name="Merkel B.J."/>
            <person name="Hornburger P."/>
            <person name="Mueller R.-W."/>
            <person name="Bruemmer F."/>
            <person name="Labrenz M."/>
            <person name="Spormann A.M."/>
            <person name="Op den Camp H."/>
            <person name="Overmann J."/>
            <person name="Amann R."/>
            <person name="Jetten M.S.M."/>
            <person name="Mascher T."/>
            <person name="Medema M.H."/>
            <person name="Devos D.P."/>
            <person name="Kaster A.-K."/>
            <person name="Ovreas L."/>
            <person name="Rohde M."/>
            <person name="Galperin M.Y."/>
            <person name="Jogler C."/>
        </authorList>
    </citation>
    <scope>NUCLEOTIDE SEQUENCE [LARGE SCALE GENOMIC DNA]</scope>
    <source>
        <strain evidence="12 13">Q31a</strain>
    </source>
</reference>
<dbReference type="InterPro" id="IPR020546">
    <property type="entry name" value="ATP_synth_F1_dsu/esu_N"/>
</dbReference>
<dbReference type="EMBL" id="CP036298">
    <property type="protein sequence ID" value="QDV26887.1"/>
    <property type="molecule type" value="Genomic_DNA"/>
</dbReference>
<proteinExistence type="inferred from homology"/>
<dbReference type="GO" id="GO:0045259">
    <property type="term" value="C:proton-transporting ATP synthase complex"/>
    <property type="evidence" value="ECO:0007669"/>
    <property type="project" value="UniProtKB-KW"/>
</dbReference>
<evidence type="ECO:0000256" key="5">
    <source>
        <dbReference type="ARBA" id="ARBA00023065"/>
    </source>
</evidence>
<dbReference type="CDD" id="cd12152">
    <property type="entry name" value="F1-ATPase_delta"/>
    <property type="match status" value="1"/>
</dbReference>
<comment type="function">
    <text evidence="1 9">Produces ATP from ADP in the presence of a proton gradient across the membrane.</text>
</comment>
<comment type="similarity">
    <text evidence="3 9 10">Belongs to the ATPase epsilon chain family.</text>
</comment>
<name>A0A518GEB0_9BACT</name>
<organism evidence="12 13">
    <name type="scientific">Aureliella helgolandensis</name>
    <dbReference type="NCBI Taxonomy" id="2527968"/>
    <lineage>
        <taxon>Bacteria</taxon>
        <taxon>Pseudomonadati</taxon>
        <taxon>Planctomycetota</taxon>
        <taxon>Planctomycetia</taxon>
        <taxon>Pirellulales</taxon>
        <taxon>Pirellulaceae</taxon>
        <taxon>Aureliella</taxon>
    </lineage>
</organism>
<dbReference type="HAMAP" id="MF_00530">
    <property type="entry name" value="ATP_synth_epsil_bac"/>
    <property type="match status" value="1"/>
</dbReference>
<dbReference type="RefSeq" id="WP_145083425.1">
    <property type="nucleotide sequence ID" value="NZ_CP036298.1"/>
</dbReference>
<evidence type="ECO:0000256" key="10">
    <source>
        <dbReference type="RuleBase" id="RU003656"/>
    </source>
</evidence>
<evidence type="ECO:0000313" key="13">
    <source>
        <dbReference type="Proteomes" id="UP000318017"/>
    </source>
</evidence>
<protein>
    <recommendedName>
        <fullName evidence="9">ATP synthase epsilon chain</fullName>
    </recommendedName>
    <alternativeName>
        <fullName evidence="9">ATP synthase F1 sector epsilon subunit</fullName>
    </alternativeName>
    <alternativeName>
        <fullName evidence="9">F-ATPase epsilon subunit</fullName>
    </alternativeName>
</protein>
<dbReference type="Pfam" id="PF02823">
    <property type="entry name" value="ATP-synt_DE_N"/>
    <property type="match status" value="1"/>
</dbReference>
<dbReference type="Proteomes" id="UP000318017">
    <property type="component" value="Chromosome"/>
</dbReference>
<evidence type="ECO:0000256" key="7">
    <source>
        <dbReference type="ARBA" id="ARBA00023196"/>
    </source>
</evidence>
<dbReference type="AlphaFoldDB" id="A0A518GEB0"/>
<dbReference type="OrthoDB" id="277064at2"/>
<comment type="subcellular location">
    <subcellularLocation>
        <location evidence="9">Cell membrane</location>
        <topology evidence="9">Peripheral membrane protein</topology>
    </subcellularLocation>
    <subcellularLocation>
        <location evidence="2">Endomembrane system</location>
        <topology evidence="2">Peripheral membrane protein</topology>
    </subcellularLocation>
</comment>
<gene>
    <name evidence="9 12" type="primary">atpC</name>
    <name evidence="12" type="ORF">Q31a_52660</name>
</gene>
<dbReference type="Gene3D" id="2.60.15.10">
    <property type="entry name" value="F0F1 ATP synthase delta/epsilon subunit, N-terminal"/>
    <property type="match status" value="1"/>
</dbReference>
<dbReference type="GO" id="GO:0012505">
    <property type="term" value="C:endomembrane system"/>
    <property type="evidence" value="ECO:0007669"/>
    <property type="project" value="UniProtKB-SubCell"/>
</dbReference>
<evidence type="ECO:0000256" key="6">
    <source>
        <dbReference type="ARBA" id="ARBA00023136"/>
    </source>
</evidence>
<dbReference type="PANTHER" id="PTHR13822:SF10">
    <property type="entry name" value="ATP SYNTHASE EPSILON CHAIN, CHLOROPLASTIC"/>
    <property type="match status" value="1"/>
</dbReference>
<dbReference type="InterPro" id="IPR001469">
    <property type="entry name" value="ATP_synth_F1_dsu/esu"/>
</dbReference>
<evidence type="ECO:0000259" key="11">
    <source>
        <dbReference type="Pfam" id="PF02823"/>
    </source>
</evidence>
<evidence type="ECO:0000256" key="8">
    <source>
        <dbReference type="ARBA" id="ARBA00023310"/>
    </source>
</evidence>
<evidence type="ECO:0000256" key="9">
    <source>
        <dbReference type="HAMAP-Rule" id="MF_00530"/>
    </source>
</evidence>
<comment type="subunit">
    <text evidence="9 10">F-type ATPases have 2 components, CF(1) - the catalytic core - and CF(0) - the membrane proton channel. CF(1) has five subunits: alpha(3), beta(3), gamma(1), delta(1), epsilon(1). CF(0) has three main subunits: a, b and c.</text>
</comment>
<dbReference type="NCBIfam" id="TIGR01216">
    <property type="entry name" value="ATP_synt_epsi"/>
    <property type="match status" value="1"/>
</dbReference>
<dbReference type="GO" id="GO:0046933">
    <property type="term" value="F:proton-transporting ATP synthase activity, rotational mechanism"/>
    <property type="evidence" value="ECO:0007669"/>
    <property type="project" value="UniProtKB-UniRule"/>
</dbReference>
<evidence type="ECO:0000256" key="3">
    <source>
        <dbReference type="ARBA" id="ARBA00005712"/>
    </source>
</evidence>
<dbReference type="GO" id="GO:0005524">
    <property type="term" value="F:ATP binding"/>
    <property type="evidence" value="ECO:0007669"/>
    <property type="project" value="UniProtKB-UniRule"/>
</dbReference>
<keyword evidence="13" id="KW-1185">Reference proteome</keyword>
<feature type="domain" description="ATP synthase F1 complex delta/epsilon subunit N-terminal" evidence="11">
    <location>
        <begin position="5"/>
        <end position="81"/>
    </location>
</feature>
<keyword evidence="6 9" id="KW-0472">Membrane</keyword>
<dbReference type="SUPFAM" id="SSF51344">
    <property type="entry name" value="Epsilon subunit of F1F0-ATP synthase N-terminal domain"/>
    <property type="match status" value="1"/>
</dbReference>
<sequence>MSDLRCVVVTPEQTELDVTADSITVPLFDGEMGILKGHSPLVGRLGYGALNVKNASQTDSYFIEGGFVQVSENVVSVLTDKLVPLSDITAQAASDAMQAALAMPMSKPEDTVVRTKAVSRAQAMTRVAG</sequence>
<accession>A0A518GEB0</accession>
<dbReference type="KEGG" id="ahel:Q31a_52660"/>
<keyword evidence="8 9" id="KW-0066">ATP synthesis</keyword>